<dbReference type="KEGG" id="same:SAMCFNEI73_Ch3127"/>
<proteinExistence type="predicted"/>
<keyword evidence="2" id="KW-1185">Reference proteome</keyword>
<accession>A0A1L3LQN0</accession>
<dbReference type="AlphaFoldDB" id="A0A1L3LQN0"/>
<dbReference type="Proteomes" id="UP000182306">
    <property type="component" value="Chromosome"/>
</dbReference>
<protein>
    <submittedName>
        <fullName evidence="1">Uncharacterized protein</fullName>
    </submittedName>
</protein>
<dbReference type="EMBL" id="CP013107">
    <property type="protein sequence ID" value="APG92391.1"/>
    <property type="molecule type" value="Genomic_DNA"/>
</dbReference>
<sequence length="38" mass="4180">MVGCIVSSVRRECGSRAGRHDQLLHQLRGPARVSNECT</sequence>
<evidence type="ECO:0000313" key="1">
    <source>
        <dbReference type="EMBL" id="APG92391.1"/>
    </source>
</evidence>
<evidence type="ECO:0000313" key="2">
    <source>
        <dbReference type="Proteomes" id="UP000182306"/>
    </source>
</evidence>
<gene>
    <name evidence="1" type="ORF">SAMCFNEI73_Ch3127</name>
</gene>
<organism evidence="1 2">
    <name type="scientific">Sinorhizobium americanum</name>
    <dbReference type="NCBI Taxonomy" id="194963"/>
    <lineage>
        <taxon>Bacteria</taxon>
        <taxon>Pseudomonadati</taxon>
        <taxon>Pseudomonadota</taxon>
        <taxon>Alphaproteobacteria</taxon>
        <taxon>Hyphomicrobiales</taxon>
        <taxon>Rhizobiaceae</taxon>
        <taxon>Sinorhizobium/Ensifer group</taxon>
        <taxon>Sinorhizobium</taxon>
    </lineage>
</organism>
<dbReference type="STRING" id="194963.SAMCFNEI73_Ch3127"/>
<name>A0A1L3LQN0_9HYPH</name>
<reference evidence="1 2" key="1">
    <citation type="submission" date="2015-10" db="EMBL/GenBank/DDBJ databases">
        <title>Genomic differences between typical nodule nitrogen-fixing rhizobial strains and those coming from bean seeds.</title>
        <authorList>
            <person name="Peralta H."/>
            <person name="Aguilar-Vera A."/>
            <person name="Diaz R."/>
            <person name="Mora Y."/>
            <person name="Martinez-Batallar G."/>
            <person name="Salazar E."/>
            <person name="Vargas-Lagunas C."/>
            <person name="Encarnacion S."/>
            <person name="Girard L."/>
            <person name="Mora J."/>
        </authorList>
    </citation>
    <scope>NUCLEOTIDE SEQUENCE [LARGE SCALE GENOMIC DNA]</scope>
    <source>
        <strain evidence="1 2">CFNEI 73</strain>
    </source>
</reference>